<dbReference type="RefSeq" id="WP_108577460.1">
    <property type="nucleotide sequence ID" value="NZ_CP026952.1"/>
</dbReference>
<protein>
    <recommendedName>
        <fullName evidence="1">DUF1023 domain-containing protein</fullName>
    </recommendedName>
</protein>
<dbReference type="SUPFAM" id="SSF53474">
    <property type="entry name" value="alpha/beta-Hydrolases"/>
    <property type="match status" value="1"/>
</dbReference>
<dbReference type="AlphaFoldDB" id="A0A2S0WKL2"/>
<proteinExistence type="predicted"/>
<dbReference type="KEGG" id="aez:C3E78_06100"/>
<sequence>MTVRIPDQVAVIPEMEADQGAKAVTDQLRATATKTADVGSWTAENGAPEGWSGDASAAANHAMTTFNAAVDAVTAAFTTVAAACDEYVSRLAVLARRRLDMMETRAGINIDIQTLVDLVHASDVEDEPQLQQRADAIAARVARLDERRVAWEDEVAANEDTLVAAFRSADSVGEARALSHAPGQPDADKLRHELEQRNGDPKAINAWWMALTPAEREALKIDSPDLVGNTDGIPVGDRDEANRASMTRDLDRLQALAKERELTPEEQQMLKNAQGARDALDKGDTITDPSTGLPVDSNLMLYQPNAIHGDGAAAVAYGAPETADNTSVIVPGIMNTGASLGSNGESALDVLTQAYKTAPGDSHATIAWIGYDSPDFDMDQLKDPVNAADMANVSNERFAEEGGKRLSDFVDGLRASDTGSDSHLTVIGHSYGSTTAAHAAHDGLAADDLVLLGSPGAGGDAHDVSDLNMGDGHVYVGSRDNDPVTWLGGEGRLGLGEDPSQASFGATRIDVGDGDTFHVEDFGQGLKNHTTYFEPGSESLKDVVDVTVGHDPDVIDGRDQAARDYLKDYAKDEAAHYGNQAYDTYVDPVVDGARDVLDTAGDVLEHTGRLLSPPIPTFGGLFR</sequence>
<accession>A0A2S0WKL2</accession>
<dbReference type="InterPro" id="IPR010427">
    <property type="entry name" value="DUF1023"/>
</dbReference>
<gene>
    <name evidence="2" type="ORF">C3E78_06100</name>
</gene>
<dbReference type="Proteomes" id="UP000244384">
    <property type="component" value="Chromosome"/>
</dbReference>
<evidence type="ECO:0000313" key="2">
    <source>
        <dbReference type="EMBL" id="AWB91814.1"/>
    </source>
</evidence>
<keyword evidence="3" id="KW-1185">Reference proteome</keyword>
<name>A0A2S0WKL2_9ACTN</name>
<feature type="domain" description="DUF1023" evidence="1">
    <location>
        <begin position="310"/>
        <end position="485"/>
    </location>
</feature>
<organism evidence="2 3">
    <name type="scientific">Aeromicrobium chenweiae</name>
    <dbReference type="NCBI Taxonomy" id="2079793"/>
    <lineage>
        <taxon>Bacteria</taxon>
        <taxon>Bacillati</taxon>
        <taxon>Actinomycetota</taxon>
        <taxon>Actinomycetes</taxon>
        <taxon>Propionibacteriales</taxon>
        <taxon>Nocardioidaceae</taxon>
        <taxon>Aeromicrobium</taxon>
    </lineage>
</organism>
<dbReference type="InterPro" id="IPR029058">
    <property type="entry name" value="AB_hydrolase_fold"/>
</dbReference>
<dbReference type="EMBL" id="CP026952">
    <property type="protein sequence ID" value="AWB91814.1"/>
    <property type="molecule type" value="Genomic_DNA"/>
</dbReference>
<dbReference type="Pfam" id="PF06259">
    <property type="entry name" value="Abhydrolase_8"/>
    <property type="match status" value="1"/>
</dbReference>
<accession>A0A5F2ET57</accession>
<reference evidence="3" key="1">
    <citation type="submission" date="2018-01" db="EMBL/GenBank/DDBJ databases">
        <authorList>
            <person name="Li J."/>
        </authorList>
    </citation>
    <scope>NUCLEOTIDE SEQUENCE [LARGE SCALE GENOMIC DNA]</scope>
    <source>
        <strain evidence="3">592</strain>
    </source>
</reference>
<dbReference type="OrthoDB" id="3259161at2"/>
<evidence type="ECO:0000313" key="3">
    <source>
        <dbReference type="Proteomes" id="UP000244384"/>
    </source>
</evidence>
<evidence type="ECO:0000259" key="1">
    <source>
        <dbReference type="Pfam" id="PF06259"/>
    </source>
</evidence>
<dbReference type="Gene3D" id="3.40.50.1820">
    <property type="entry name" value="alpha/beta hydrolase"/>
    <property type="match status" value="1"/>
</dbReference>